<evidence type="ECO:0000256" key="12">
    <source>
        <dbReference type="SAM" id="Phobius"/>
    </source>
</evidence>
<dbReference type="GO" id="GO:0005886">
    <property type="term" value="C:plasma membrane"/>
    <property type="evidence" value="ECO:0007669"/>
    <property type="project" value="UniProtKB-SubCell"/>
</dbReference>
<feature type="transmembrane region" description="Helical" evidence="12">
    <location>
        <begin position="52"/>
        <end position="73"/>
    </location>
</feature>
<proteinExistence type="inferred from homology"/>
<feature type="transmembrane region" description="Helical" evidence="12">
    <location>
        <begin position="554"/>
        <end position="583"/>
    </location>
</feature>
<accession>A0A1B1A127</accession>
<organism evidence="14 15">
    <name type="scientific">Tritonibacter mobilis F1926</name>
    <dbReference type="NCBI Taxonomy" id="1265309"/>
    <lineage>
        <taxon>Bacteria</taxon>
        <taxon>Pseudomonadati</taxon>
        <taxon>Pseudomonadota</taxon>
        <taxon>Alphaproteobacteria</taxon>
        <taxon>Rhodobacterales</taxon>
        <taxon>Paracoccaceae</taxon>
        <taxon>Tritonibacter</taxon>
    </lineage>
</organism>
<evidence type="ECO:0000256" key="1">
    <source>
        <dbReference type="ARBA" id="ARBA00004429"/>
    </source>
</evidence>
<keyword evidence="8 14" id="KW-0808">Transferase</keyword>
<dbReference type="PANTHER" id="PTHR43867:SF5">
    <property type="entry name" value="GLUCANS BIOSYNTHESIS GLUCOSYLTRANSFERASE H"/>
    <property type="match status" value="1"/>
</dbReference>
<dbReference type="PANTHER" id="PTHR43867">
    <property type="entry name" value="CELLULOSE SYNTHASE CATALYTIC SUBUNIT A [UDP-FORMING]"/>
    <property type="match status" value="1"/>
</dbReference>
<dbReference type="Gene3D" id="3.90.550.10">
    <property type="entry name" value="Spore Coat Polysaccharide Biosynthesis Protein SpsA, Chain A"/>
    <property type="match status" value="1"/>
</dbReference>
<keyword evidence="6" id="KW-0997">Cell inner membrane</keyword>
<evidence type="ECO:0000256" key="4">
    <source>
        <dbReference type="ARBA" id="ARBA00020585"/>
    </source>
</evidence>
<feature type="transmembrane region" description="Helical" evidence="12">
    <location>
        <begin position="488"/>
        <end position="512"/>
    </location>
</feature>
<comment type="similarity">
    <text evidence="3">Belongs to the glycosyltransferase 2 family. OpgH subfamily.</text>
</comment>
<dbReference type="InterPro" id="IPR001173">
    <property type="entry name" value="Glyco_trans_2-like"/>
</dbReference>
<comment type="pathway">
    <text evidence="2">Glycan metabolism; osmoregulated periplasmic glucan (OPG) biosynthesis.</text>
</comment>
<evidence type="ECO:0000256" key="2">
    <source>
        <dbReference type="ARBA" id="ARBA00005001"/>
    </source>
</evidence>
<evidence type="ECO:0000256" key="6">
    <source>
        <dbReference type="ARBA" id="ARBA00022519"/>
    </source>
</evidence>
<evidence type="ECO:0000259" key="13">
    <source>
        <dbReference type="Pfam" id="PF13632"/>
    </source>
</evidence>
<dbReference type="RefSeq" id="WP_046002168.1">
    <property type="nucleotide sequence ID" value="NZ_CP015230.1"/>
</dbReference>
<evidence type="ECO:0000256" key="3">
    <source>
        <dbReference type="ARBA" id="ARBA00009337"/>
    </source>
</evidence>
<dbReference type="NCBIfam" id="NF003958">
    <property type="entry name" value="PRK05454.2-1"/>
    <property type="match status" value="1"/>
</dbReference>
<dbReference type="GeneID" id="28249347"/>
<keyword evidence="11 12" id="KW-0472">Membrane</keyword>
<dbReference type="SUPFAM" id="SSF53448">
    <property type="entry name" value="Nucleotide-diphospho-sugar transferases"/>
    <property type="match status" value="1"/>
</dbReference>
<dbReference type="Pfam" id="PF13632">
    <property type="entry name" value="Glyco_trans_2_3"/>
    <property type="match status" value="1"/>
</dbReference>
<dbReference type="STRING" id="1265309.K529_005905"/>
<dbReference type="InterPro" id="IPR050321">
    <property type="entry name" value="Glycosyltr_2/OpgH_subfam"/>
</dbReference>
<dbReference type="KEGG" id="rmb:K529_005905"/>
<evidence type="ECO:0000256" key="10">
    <source>
        <dbReference type="ARBA" id="ARBA00022989"/>
    </source>
</evidence>
<keyword evidence="5" id="KW-1003">Cell membrane</keyword>
<gene>
    <name evidence="14" type="ORF">K529_005905</name>
</gene>
<feature type="transmembrane region" description="Helical" evidence="12">
    <location>
        <begin position="85"/>
        <end position="110"/>
    </location>
</feature>
<dbReference type="GO" id="GO:0016758">
    <property type="term" value="F:hexosyltransferase activity"/>
    <property type="evidence" value="ECO:0007669"/>
    <property type="project" value="TreeGrafter"/>
</dbReference>
<name>A0A1B1A127_9RHOB</name>
<feature type="domain" description="Glycosyltransferase 2-like" evidence="13">
    <location>
        <begin position="226"/>
        <end position="416"/>
    </location>
</feature>
<dbReference type="NCBIfam" id="NF003962">
    <property type="entry name" value="PRK05454.2-5"/>
    <property type="match status" value="1"/>
</dbReference>
<dbReference type="Proteomes" id="UP000013243">
    <property type="component" value="Chromosome"/>
</dbReference>
<evidence type="ECO:0000313" key="15">
    <source>
        <dbReference type="Proteomes" id="UP000013243"/>
    </source>
</evidence>
<keyword evidence="10 12" id="KW-1133">Transmembrane helix</keyword>
<keyword evidence="9 12" id="KW-0812">Transmembrane</keyword>
<feature type="transmembrane region" description="Helical" evidence="12">
    <location>
        <begin position="451"/>
        <end position="476"/>
    </location>
</feature>
<evidence type="ECO:0000256" key="11">
    <source>
        <dbReference type="ARBA" id="ARBA00023136"/>
    </source>
</evidence>
<evidence type="ECO:0000256" key="7">
    <source>
        <dbReference type="ARBA" id="ARBA00022676"/>
    </source>
</evidence>
<reference evidence="14 15" key="1">
    <citation type="journal article" date="2016" name="ISME J.">
        <title>Global occurrence and heterogeneity of the Roseobacter-clade species Ruegeria mobilis.</title>
        <authorList>
            <person name="Sonnenschein E."/>
            <person name="Gram L."/>
        </authorList>
    </citation>
    <scope>NUCLEOTIDE SEQUENCE [LARGE SCALE GENOMIC DNA]</scope>
    <source>
        <strain evidence="14 15">F1926</strain>
    </source>
</reference>
<protein>
    <recommendedName>
        <fullName evidence="4">Glucans biosynthesis glucosyltransferase H</fullName>
    </recommendedName>
</protein>
<evidence type="ECO:0000256" key="9">
    <source>
        <dbReference type="ARBA" id="ARBA00022692"/>
    </source>
</evidence>
<dbReference type="OrthoDB" id="9775281at2"/>
<evidence type="ECO:0000256" key="8">
    <source>
        <dbReference type="ARBA" id="ARBA00022679"/>
    </source>
</evidence>
<comment type="subcellular location">
    <subcellularLocation>
        <location evidence="1">Cell inner membrane</location>
        <topology evidence="1">Multi-pass membrane protein</topology>
    </subcellularLocation>
</comment>
<dbReference type="EMBL" id="CP015230">
    <property type="protein sequence ID" value="ANP40295.1"/>
    <property type="molecule type" value="Genomic_DNA"/>
</dbReference>
<sequence length="630" mass="69652">MSDDPSIFTPPQLVPPEAPLAMPAQDFGRQFHDTSAPASDEGDQPGVALWRILAFSPAMAATVALAWVMQGWFAADGTTLLEWVLLTLIAFNFFWITFTVSTVLLGLYSLSRTRPTPQRGPRRSMRVALLVPVYNEVPWYVLGNARSMLEELRAIGGAHQYEMFILSDTRDPEIAAQEEESVQALRAELPEGITLYYRRREKNTARKVGNIHDWVTRWGGDYEAMLVLDADSLMTGRAIVRLTDALSRDPAAGLIQSFPQLIGAQSVFGRMQQFANGVYGLALAEGLARWTGHEGNYWGHNAIIRTRAFAACAGLPELPTLTGGTSIIMSHDFVEAGLLRRAGWRVRFLPRIRGSYEETPATLIDHIQRDRRWCQGNLQHLRILSATGFHAMSRFHLAHGAIGYLMAPVWFALLVIWAVIGREDGGSVITYFSEKNPLRPNWPDMSEPRHVAVIILIYAMLLAPKILSVAALPLTGRRISDYGGVGQFLLSMLTEILLAILYAPILMVQQMIAVLRTLFGLQKGWSPQAREGGHYSLATLFKCHALETVSGVALWIGIASGLVSLWLAPIALSLVLAVPLSALSSLRLPRGWMGTAEVLNEPRINRAARHYRGLLRQNLKGPDAPVQAAE</sequence>
<dbReference type="AlphaFoldDB" id="A0A1B1A127"/>
<dbReference type="InterPro" id="IPR029044">
    <property type="entry name" value="Nucleotide-diphossugar_trans"/>
</dbReference>
<evidence type="ECO:0000256" key="5">
    <source>
        <dbReference type="ARBA" id="ARBA00022475"/>
    </source>
</evidence>
<feature type="transmembrane region" description="Helical" evidence="12">
    <location>
        <begin position="401"/>
        <end position="420"/>
    </location>
</feature>
<keyword evidence="7" id="KW-0328">Glycosyltransferase</keyword>
<evidence type="ECO:0000313" key="14">
    <source>
        <dbReference type="EMBL" id="ANP40295.1"/>
    </source>
</evidence>